<accession>A0AAV8EM22</accession>
<dbReference type="InterPro" id="IPR053781">
    <property type="entry name" value="F-box_AtFBL13-like"/>
</dbReference>
<gene>
    <name evidence="2" type="ORF">LUZ62_063555</name>
</gene>
<comment type="caution">
    <text evidence="2">The sequence shown here is derived from an EMBL/GenBank/DDBJ whole genome shotgun (WGS) entry which is preliminary data.</text>
</comment>
<dbReference type="Gene3D" id="3.80.10.10">
    <property type="entry name" value="Ribonuclease Inhibitor"/>
    <property type="match status" value="1"/>
</dbReference>
<evidence type="ECO:0000259" key="1">
    <source>
        <dbReference type="PROSITE" id="PS50181"/>
    </source>
</evidence>
<evidence type="ECO:0000313" key="2">
    <source>
        <dbReference type="EMBL" id="KAJ4779298.1"/>
    </source>
</evidence>
<dbReference type="PROSITE" id="PS50181">
    <property type="entry name" value="FBOX"/>
    <property type="match status" value="1"/>
</dbReference>
<reference evidence="2" key="1">
    <citation type="submission" date="2022-08" db="EMBL/GenBank/DDBJ databases">
        <authorList>
            <person name="Marques A."/>
        </authorList>
    </citation>
    <scope>NUCLEOTIDE SEQUENCE</scope>
    <source>
        <strain evidence="2">RhyPub2mFocal</strain>
        <tissue evidence="2">Leaves</tissue>
    </source>
</reference>
<dbReference type="InterPro" id="IPR053197">
    <property type="entry name" value="F-box_SCFL_complex_component"/>
</dbReference>
<dbReference type="SMART" id="SM00256">
    <property type="entry name" value="FBOX"/>
    <property type="match status" value="1"/>
</dbReference>
<dbReference type="SUPFAM" id="SSF81383">
    <property type="entry name" value="F-box domain"/>
    <property type="match status" value="1"/>
</dbReference>
<dbReference type="EMBL" id="JAMFTS010000003">
    <property type="protein sequence ID" value="KAJ4779298.1"/>
    <property type="molecule type" value="Genomic_DNA"/>
</dbReference>
<dbReference type="InterPro" id="IPR032675">
    <property type="entry name" value="LRR_dom_sf"/>
</dbReference>
<dbReference type="Pfam" id="PF00646">
    <property type="entry name" value="F-box"/>
    <property type="match status" value="1"/>
</dbReference>
<dbReference type="InterPro" id="IPR055357">
    <property type="entry name" value="LRR_At1g61320_AtMIF1"/>
</dbReference>
<dbReference type="Gene3D" id="1.20.1280.50">
    <property type="match status" value="1"/>
</dbReference>
<feature type="domain" description="F-box" evidence="1">
    <location>
        <begin position="16"/>
        <end position="52"/>
    </location>
</feature>
<dbReference type="CDD" id="cd22160">
    <property type="entry name" value="F-box_AtFBL13-like"/>
    <property type="match status" value="1"/>
</dbReference>
<proteinExistence type="predicted"/>
<sequence>MEVKIVDEKKLRAENSDRISNLPDSLLIEILSWLDAWEAVQTCILSKRWRSLWTFVPYLYFDFDDFGDDTECFNNFVSSFLRLRDDATNVCTFTLKYSVPDDAEISGLINLWILYALNHKVKNLEVDLFGKRCGCLTDCLFTCASLKYLHLNCYYEIQPNIVCLPKLRFLSLYGVFMPNVSIEKIISGCPSLKTLSMHRCFIATMNGISFQTIKSLTIEKCDFYSRYDLPNFDISAPCLKYIKFVKGWGPSVTFKDMSKLTQAMLIMTMNSENDTDCHFLSGMLGVETLAIGSIHLKELLTGELKNCRQLQKLKSILLGVCCMHCDFGTCAMLLKYCPNLEHLCLMHSVKFCRVDHSGEVTLENLEEIEGSSCRNLKSIEIVWYQSHHSVQQLQQLLLHWTKKIHGVQIKSSEIMFESLLRP</sequence>
<dbReference type="Pfam" id="PF23622">
    <property type="entry name" value="LRR_At1g61320_AtMIF1"/>
    <property type="match status" value="1"/>
</dbReference>
<dbReference type="Proteomes" id="UP001140206">
    <property type="component" value="Chromosome 3"/>
</dbReference>
<dbReference type="SUPFAM" id="SSF52058">
    <property type="entry name" value="L domain-like"/>
    <property type="match status" value="1"/>
</dbReference>
<protein>
    <submittedName>
        <fullName evidence="2">F-box/FBD/LRR protein</fullName>
    </submittedName>
</protein>
<keyword evidence="3" id="KW-1185">Reference proteome</keyword>
<name>A0AAV8EM22_9POAL</name>
<dbReference type="InterPro" id="IPR036047">
    <property type="entry name" value="F-box-like_dom_sf"/>
</dbReference>
<evidence type="ECO:0000313" key="3">
    <source>
        <dbReference type="Proteomes" id="UP001140206"/>
    </source>
</evidence>
<organism evidence="2 3">
    <name type="scientific">Rhynchospora pubera</name>
    <dbReference type="NCBI Taxonomy" id="906938"/>
    <lineage>
        <taxon>Eukaryota</taxon>
        <taxon>Viridiplantae</taxon>
        <taxon>Streptophyta</taxon>
        <taxon>Embryophyta</taxon>
        <taxon>Tracheophyta</taxon>
        <taxon>Spermatophyta</taxon>
        <taxon>Magnoliopsida</taxon>
        <taxon>Liliopsida</taxon>
        <taxon>Poales</taxon>
        <taxon>Cyperaceae</taxon>
        <taxon>Cyperoideae</taxon>
        <taxon>Rhynchosporeae</taxon>
        <taxon>Rhynchospora</taxon>
    </lineage>
</organism>
<dbReference type="PANTHER" id="PTHR34223">
    <property type="entry name" value="OS11G0201299 PROTEIN"/>
    <property type="match status" value="1"/>
</dbReference>
<dbReference type="AlphaFoldDB" id="A0AAV8EM22"/>
<dbReference type="InterPro" id="IPR001810">
    <property type="entry name" value="F-box_dom"/>
</dbReference>
<dbReference type="PANTHER" id="PTHR34223:SF51">
    <property type="entry name" value="OS06G0556300 PROTEIN"/>
    <property type="match status" value="1"/>
</dbReference>